<reference evidence="3" key="1">
    <citation type="journal article" date="2019" name="Int. J. Syst. Evol. Microbiol.">
        <title>The Global Catalogue of Microorganisms (GCM) 10K type strain sequencing project: providing services to taxonomists for standard genome sequencing and annotation.</title>
        <authorList>
            <consortium name="The Broad Institute Genomics Platform"/>
            <consortium name="The Broad Institute Genome Sequencing Center for Infectious Disease"/>
            <person name="Wu L."/>
            <person name="Ma J."/>
        </authorList>
    </citation>
    <scope>NUCLEOTIDE SEQUENCE [LARGE SCALE GENOMIC DNA]</scope>
    <source>
        <strain evidence="3">CCUG 59189</strain>
    </source>
</reference>
<accession>A0ABW3S5N4</accession>
<evidence type="ECO:0008006" key="4">
    <source>
        <dbReference type="Google" id="ProtNLM"/>
    </source>
</evidence>
<sequence length="239" mass="26674">MKPLIRSFIMFVRQVFKDSMLVAVCLASVLSAIFIRYGVPAIEQVLCDYFQKTAILANYYLLFDLLLSIVTPYMLCFASAMVMLGEYDENLSRYLAVTPLGKRGYVLSRLVFPAAISFLLSVILMQRFSLTAWSFGMLLLTCLLSSLVSISVALLIFAVSHNRVEGMAVAKMAGLIMVGLPIPFFISGDVQYLFAPLPSFWIAKLCLEQESLLPFAFAALLSSGIWLSLLYHRFNTKLA</sequence>
<keyword evidence="1" id="KW-1133">Transmembrane helix</keyword>
<feature type="transmembrane region" description="Helical" evidence="1">
    <location>
        <begin position="20"/>
        <end position="39"/>
    </location>
</feature>
<feature type="transmembrane region" description="Helical" evidence="1">
    <location>
        <begin position="212"/>
        <end position="231"/>
    </location>
</feature>
<comment type="caution">
    <text evidence="2">The sequence shown here is derived from an EMBL/GenBank/DDBJ whole genome shotgun (WGS) entry which is preliminary data.</text>
</comment>
<evidence type="ECO:0000313" key="2">
    <source>
        <dbReference type="EMBL" id="MFD1179485.1"/>
    </source>
</evidence>
<organism evidence="2 3">
    <name type="scientific">Paenibacillus puldeungensis</name>
    <dbReference type="NCBI Taxonomy" id="696536"/>
    <lineage>
        <taxon>Bacteria</taxon>
        <taxon>Bacillati</taxon>
        <taxon>Bacillota</taxon>
        <taxon>Bacilli</taxon>
        <taxon>Bacillales</taxon>
        <taxon>Paenibacillaceae</taxon>
        <taxon>Paenibacillus</taxon>
    </lineage>
</organism>
<name>A0ABW3S5N4_9BACL</name>
<keyword evidence="1" id="KW-0472">Membrane</keyword>
<feature type="transmembrane region" description="Helical" evidence="1">
    <location>
        <begin position="172"/>
        <end position="192"/>
    </location>
</feature>
<dbReference type="Proteomes" id="UP001597262">
    <property type="component" value="Unassembled WGS sequence"/>
</dbReference>
<keyword evidence="1" id="KW-0812">Transmembrane</keyword>
<protein>
    <recommendedName>
        <fullName evidence="4">Fluoroquinolone transport system permease protein</fullName>
    </recommendedName>
</protein>
<feature type="transmembrane region" description="Helical" evidence="1">
    <location>
        <begin position="59"/>
        <end position="85"/>
    </location>
</feature>
<feature type="transmembrane region" description="Helical" evidence="1">
    <location>
        <begin position="137"/>
        <end position="160"/>
    </location>
</feature>
<dbReference type="EMBL" id="JBHTLM010000032">
    <property type="protein sequence ID" value="MFD1179485.1"/>
    <property type="molecule type" value="Genomic_DNA"/>
</dbReference>
<dbReference type="RefSeq" id="WP_379321910.1">
    <property type="nucleotide sequence ID" value="NZ_JBHTLM010000032.1"/>
</dbReference>
<keyword evidence="3" id="KW-1185">Reference proteome</keyword>
<evidence type="ECO:0000256" key="1">
    <source>
        <dbReference type="SAM" id="Phobius"/>
    </source>
</evidence>
<evidence type="ECO:0000313" key="3">
    <source>
        <dbReference type="Proteomes" id="UP001597262"/>
    </source>
</evidence>
<proteinExistence type="predicted"/>
<gene>
    <name evidence="2" type="ORF">ACFQ3W_24755</name>
</gene>
<feature type="transmembrane region" description="Helical" evidence="1">
    <location>
        <begin position="106"/>
        <end position="125"/>
    </location>
</feature>